<dbReference type="InterPro" id="IPR009050">
    <property type="entry name" value="Globin-like_sf"/>
</dbReference>
<evidence type="ECO:0000313" key="4">
    <source>
        <dbReference type="Proteomes" id="UP000000709"/>
    </source>
</evidence>
<evidence type="ECO:0000256" key="1">
    <source>
        <dbReference type="SAM" id="MobiDB-lite"/>
    </source>
</evidence>
<dbReference type="KEGG" id="spaa:SPAPADRAFT_58104"/>
<dbReference type="GO" id="GO:0071949">
    <property type="term" value="F:FAD binding"/>
    <property type="evidence" value="ECO:0007669"/>
    <property type="project" value="TreeGrafter"/>
</dbReference>
<proteinExistence type="predicted"/>
<dbReference type="GO" id="GO:0008941">
    <property type="term" value="F:nitric oxide dioxygenase NAD(P)H activity"/>
    <property type="evidence" value="ECO:0007669"/>
    <property type="project" value="TreeGrafter"/>
</dbReference>
<evidence type="ECO:0000259" key="2">
    <source>
        <dbReference type="PROSITE" id="PS01033"/>
    </source>
</evidence>
<dbReference type="GO" id="GO:0046210">
    <property type="term" value="P:nitric oxide catabolic process"/>
    <property type="evidence" value="ECO:0007669"/>
    <property type="project" value="TreeGrafter"/>
</dbReference>
<gene>
    <name evidence="3" type="ORF">SPAPADRAFT_58104</name>
</gene>
<dbReference type="GO" id="GO:0019825">
    <property type="term" value="F:oxygen binding"/>
    <property type="evidence" value="ECO:0007669"/>
    <property type="project" value="InterPro"/>
</dbReference>
<feature type="compositionally biased region" description="Polar residues" evidence="1">
    <location>
        <begin position="154"/>
        <end position="164"/>
    </location>
</feature>
<dbReference type="CDD" id="cd01040">
    <property type="entry name" value="Mb-like"/>
    <property type="match status" value="1"/>
</dbReference>
<accession>G3AFI8</accession>
<dbReference type="EMBL" id="GL996499">
    <property type="protein sequence ID" value="EGW34977.1"/>
    <property type="molecule type" value="Genomic_DNA"/>
</dbReference>
<feature type="region of interest" description="Disordered" evidence="1">
    <location>
        <begin position="125"/>
        <end position="164"/>
    </location>
</feature>
<dbReference type="InParanoid" id="G3AFI8"/>
<dbReference type="PANTHER" id="PTHR43396">
    <property type="entry name" value="FLAVOHEMOPROTEIN"/>
    <property type="match status" value="1"/>
</dbReference>
<dbReference type="PROSITE" id="PS01033">
    <property type="entry name" value="GLOBIN"/>
    <property type="match status" value="1"/>
</dbReference>
<dbReference type="InterPro" id="IPR012292">
    <property type="entry name" value="Globin/Proto"/>
</dbReference>
<dbReference type="HOGENOM" id="CLU_035143_2_0_1"/>
<feature type="region of interest" description="Disordered" evidence="1">
    <location>
        <begin position="346"/>
        <end position="408"/>
    </location>
</feature>
<dbReference type="GO" id="GO:0071500">
    <property type="term" value="P:cellular response to nitrosative stress"/>
    <property type="evidence" value="ECO:0007669"/>
    <property type="project" value="TreeGrafter"/>
</dbReference>
<dbReference type="Gene3D" id="1.10.490.10">
    <property type="entry name" value="Globins"/>
    <property type="match status" value="1"/>
</dbReference>
<feature type="domain" description="Globin" evidence="2">
    <location>
        <begin position="151"/>
        <end position="290"/>
    </location>
</feature>
<dbReference type="GO" id="GO:0020037">
    <property type="term" value="F:heme binding"/>
    <property type="evidence" value="ECO:0007669"/>
    <property type="project" value="InterPro"/>
</dbReference>
<dbReference type="AlphaFoldDB" id="G3AFI8"/>
<evidence type="ECO:0000313" key="3">
    <source>
        <dbReference type="EMBL" id="EGW34977.1"/>
    </source>
</evidence>
<feature type="compositionally biased region" description="Basic residues" evidence="1">
    <location>
        <begin position="396"/>
        <end position="408"/>
    </location>
</feature>
<keyword evidence="4" id="KW-1185">Reference proteome</keyword>
<name>G3AFI8_SPAPN</name>
<organism evidence="4">
    <name type="scientific">Spathaspora passalidarum (strain NRRL Y-27907 / 11-Y1)</name>
    <dbReference type="NCBI Taxonomy" id="619300"/>
    <lineage>
        <taxon>Eukaryota</taxon>
        <taxon>Fungi</taxon>
        <taxon>Dikarya</taxon>
        <taxon>Ascomycota</taxon>
        <taxon>Saccharomycotina</taxon>
        <taxon>Pichiomycetes</taxon>
        <taxon>Debaryomycetaceae</taxon>
        <taxon>Spathaspora</taxon>
    </lineage>
</organism>
<reference evidence="3 4" key="1">
    <citation type="journal article" date="2011" name="Proc. Natl. Acad. Sci. U.S.A.">
        <title>Comparative genomics of xylose-fermenting fungi for enhanced biofuel production.</title>
        <authorList>
            <person name="Wohlbach D.J."/>
            <person name="Kuo A."/>
            <person name="Sato T.K."/>
            <person name="Potts K.M."/>
            <person name="Salamov A.A."/>
            <person name="LaButti K.M."/>
            <person name="Sun H."/>
            <person name="Clum A."/>
            <person name="Pangilinan J.L."/>
            <person name="Lindquist E.A."/>
            <person name="Lucas S."/>
            <person name="Lapidus A."/>
            <person name="Jin M."/>
            <person name="Gunawan C."/>
            <person name="Balan V."/>
            <person name="Dale B.E."/>
            <person name="Jeffries T.W."/>
            <person name="Zinkel R."/>
            <person name="Barry K.W."/>
            <person name="Grigoriev I.V."/>
            <person name="Gasch A.P."/>
        </authorList>
    </citation>
    <scope>NUCLEOTIDE SEQUENCE [LARGE SCALE GENOMIC DNA]</scope>
    <source>
        <strain evidence="4">NRRL Y-27907 / 11-Y1</strain>
    </source>
</reference>
<dbReference type="RefSeq" id="XP_007372389.1">
    <property type="nucleotide sequence ID" value="XM_007372327.1"/>
</dbReference>
<dbReference type="InterPro" id="IPR000971">
    <property type="entry name" value="Globin"/>
</dbReference>
<protein>
    <recommendedName>
        <fullName evidence="2">Globin domain-containing protein</fullName>
    </recommendedName>
</protein>
<dbReference type="PANTHER" id="PTHR43396:SF6">
    <property type="entry name" value="ABL201WP"/>
    <property type="match status" value="1"/>
</dbReference>
<dbReference type="GeneID" id="18872324"/>
<dbReference type="Pfam" id="PF00042">
    <property type="entry name" value="Globin"/>
    <property type="match status" value="1"/>
</dbReference>
<dbReference type="Proteomes" id="UP000000709">
    <property type="component" value="Unassembled WGS sequence"/>
</dbReference>
<sequence>MYGMMSFAAAPTYTSLLQKERKNLSFKTSLNSGANAHDSDNNSLKTSVTNSTLTGFDLESTNNSFDEFVTKVNLETRNIHNNYSLTKMDTRQSQDGPATQYRVSLSLTKPEIELIRYTWNKMLLDDEDTTPRPPSRSTSPGIPGGYPGDETLTRDTQSSNSSTAKMIKAQSSAIATSLFCRQFYANLLSHEPALEKMFPSIKHQAVSFAAVLSLAVMQLENLSSLEDYLFKLGKRHTRILNIEPVHYELMGEALIQTFHERFGFKFNQELEILWIKVYLYLANSILQFGIDPVMQYNETPNPNSLAAPSFTPSRRNSMVDEIASTFDDTKSMSTQTTSLSTHITGMFKSHKNNGHDSKPVSPVDPLPYNSMIPSISRHGSQPQIRAAPPPPPQIKKMPKKRKRDCVIM</sequence>
<dbReference type="InterPro" id="IPR044399">
    <property type="entry name" value="Mb-like_M"/>
</dbReference>
<dbReference type="eggNOG" id="KOG3378">
    <property type="taxonomic scope" value="Eukaryota"/>
</dbReference>
<dbReference type="OrthoDB" id="436496at2759"/>
<dbReference type="SUPFAM" id="SSF46458">
    <property type="entry name" value="Globin-like"/>
    <property type="match status" value="1"/>
</dbReference>
<feature type="compositionally biased region" description="Polar residues" evidence="1">
    <location>
        <begin position="371"/>
        <end position="380"/>
    </location>
</feature>